<evidence type="ECO:0000313" key="2">
    <source>
        <dbReference type="Proteomes" id="UP001652583"/>
    </source>
</evidence>
<feature type="region of interest" description="Disordered" evidence="1">
    <location>
        <begin position="1"/>
        <end position="120"/>
    </location>
</feature>
<keyword evidence="2" id="KW-1185">Reference proteome</keyword>
<reference evidence="3" key="1">
    <citation type="submission" date="2025-08" db="UniProtKB">
        <authorList>
            <consortium name="RefSeq"/>
        </authorList>
    </citation>
    <scope>IDENTIFICATION</scope>
    <source>
        <tissue evidence="3">Blood</tissue>
    </source>
</reference>
<feature type="region of interest" description="Disordered" evidence="1">
    <location>
        <begin position="321"/>
        <end position="351"/>
    </location>
</feature>
<feature type="region of interest" description="Disordered" evidence="1">
    <location>
        <begin position="393"/>
        <end position="417"/>
    </location>
</feature>
<name>A0ABM3N7S9_ACIJB</name>
<dbReference type="Proteomes" id="UP001652583">
    <property type="component" value="Chromosome B4"/>
</dbReference>
<protein>
    <submittedName>
        <fullName evidence="3">Basic proline-rich protein isoform X2</fullName>
    </submittedName>
</protein>
<dbReference type="RefSeq" id="XP_053055490.1">
    <property type="nucleotide sequence ID" value="XM_053199515.1"/>
</dbReference>
<dbReference type="GeneID" id="113602680"/>
<gene>
    <name evidence="3" type="primary">LOC113602680</name>
</gene>
<feature type="compositionally biased region" description="Low complexity" evidence="1">
    <location>
        <begin position="35"/>
        <end position="56"/>
    </location>
</feature>
<sequence length="417" mass="43720">MARPPAISMHRARGASVPSRRRRIRRPGRARRAAARQPGPRCPRAARPPGGAHCARPAPPGRPEPARDPQRARRPGPASSGPRRPPAGEARELGESPGARRPGPPRQGVGAPGAARFRFRPGQRSLEALVSDAETGFCRPLLPRGPVVPYGQAGVTEEERRGAGPGEWGLAVRFARPSPSRSRPALRRVAGDGTALLSAVRTREGGKRLGPRTHTRRSPGACAVWAPQHSAGCVRARSSGKGSRPASPGVTIGFRATPEDGLTPASRHLVLQVTPDVQTTDRAPPSGREAVSGKGLLSTVGLPRGEWVSGQGLWAQAVSTLRGRPRHPPRSAQPSLSPQEASLGHPTGNRPVSLWPQPQTGAGVGAHPVTHTTARVTPGPTAHLCRRPCSGSLAEELSPCPSSPGPAVSHEGPWTEI</sequence>
<feature type="compositionally biased region" description="Low complexity" evidence="1">
    <location>
        <begin position="97"/>
        <end position="116"/>
    </location>
</feature>
<accession>A0ABM3N7S9</accession>
<feature type="region of interest" description="Disordered" evidence="1">
    <location>
        <begin position="277"/>
        <end position="296"/>
    </location>
</feature>
<evidence type="ECO:0000256" key="1">
    <source>
        <dbReference type="SAM" id="MobiDB-lite"/>
    </source>
</evidence>
<evidence type="ECO:0000313" key="3">
    <source>
        <dbReference type="RefSeq" id="XP_053055490.1"/>
    </source>
</evidence>
<proteinExistence type="predicted"/>
<organism evidence="2 3">
    <name type="scientific">Acinonyx jubatus</name>
    <name type="common">Cheetah</name>
    <dbReference type="NCBI Taxonomy" id="32536"/>
    <lineage>
        <taxon>Eukaryota</taxon>
        <taxon>Metazoa</taxon>
        <taxon>Chordata</taxon>
        <taxon>Craniata</taxon>
        <taxon>Vertebrata</taxon>
        <taxon>Euteleostomi</taxon>
        <taxon>Mammalia</taxon>
        <taxon>Eutheria</taxon>
        <taxon>Laurasiatheria</taxon>
        <taxon>Carnivora</taxon>
        <taxon>Feliformia</taxon>
        <taxon>Felidae</taxon>
        <taxon>Felinae</taxon>
        <taxon>Acinonyx</taxon>
    </lineage>
</organism>
<feature type="compositionally biased region" description="Basic residues" evidence="1">
    <location>
        <begin position="19"/>
        <end position="34"/>
    </location>
</feature>